<name>A0A9P0LM59_ACAOB</name>
<sequence length="48" mass="5595">MKKFCLHEMKEIRMQSKNDVKFTPEPLTGKEEMSVYVAVLTYVLNTEG</sequence>
<dbReference type="Proteomes" id="UP001152888">
    <property type="component" value="Unassembled WGS sequence"/>
</dbReference>
<evidence type="ECO:0000313" key="1">
    <source>
        <dbReference type="EMBL" id="CAH1999487.1"/>
    </source>
</evidence>
<protein>
    <submittedName>
        <fullName evidence="1">Uncharacterized protein</fullName>
    </submittedName>
</protein>
<evidence type="ECO:0000313" key="2">
    <source>
        <dbReference type="Proteomes" id="UP001152888"/>
    </source>
</evidence>
<accession>A0A9P0LM59</accession>
<comment type="caution">
    <text evidence="1">The sequence shown here is derived from an EMBL/GenBank/DDBJ whole genome shotgun (WGS) entry which is preliminary data.</text>
</comment>
<organism evidence="1 2">
    <name type="scientific">Acanthoscelides obtectus</name>
    <name type="common">Bean weevil</name>
    <name type="synonym">Bruchus obtectus</name>
    <dbReference type="NCBI Taxonomy" id="200917"/>
    <lineage>
        <taxon>Eukaryota</taxon>
        <taxon>Metazoa</taxon>
        <taxon>Ecdysozoa</taxon>
        <taxon>Arthropoda</taxon>
        <taxon>Hexapoda</taxon>
        <taxon>Insecta</taxon>
        <taxon>Pterygota</taxon>
        <taxon>Neoptera</taxon>
        <taxon>Endopterygota</taxon>
        <taxon>Coleoptera</taxon>
        <taxon>Polyphaga</taxon>
        <taxon>Cucujiformia</taxon>
        <taxon>Chrysomeloidea</taxon>
        <taxon>Chrysomelidae</taxon>
        <taxon>Bruchinae</taxon>
        <taxon>Bruchini</taxon>
        <taxon>Acanthoscelides</taxon>
    </lineage>
</organism>
<keyword evidence="2" id="KW-1185">Reference proteome</keyword>
<reference evidence="1" key="1">
    <citation type="submission" date="2022-03" db="EMBL/GenBank/DDBJ databases">
        <authorList>
            <person name="Sayadi A."/>
        </authorList>
    </citation>
    <scope>NUCLEOTIDE SEQUENCE</scope>
</reference>
<proteinExistence type="predicted"/>
<gene>
    <name evidence="1" type="ORF">ACAOBT_LOCUS24998</name>
</gene>
<dbReference type="EMBL" id="CAKOFQ010007368">
    <property type="protein sequence ID" value="CAH1999487.1"/>
    <property type="molecule type" value="Genomic_DNA"/>
</dbReference>
<dbReference type="AlphaFoldDB" id="A0A9P0LM59"/>